<accession>A0A517XYH4</accession>
<gene>
    <name evidence="2" type="ORF">ETAA1_45470</name>
</gene>
<dbReference type="AlphaFoldDB" id="A0A517XYH4"/>
<organism evidence="2 3">
    <name type="scientific">Urbifossiella limnaea</name>
    <dbReference type="NCBI Taxonomy" id="2528023"/>
    <lineage>
        <taxon>Bacteria</taxon>
        <taxon>Pseudomonadati</taxon>
        <taxon>Planctomycetota</taxon>
        <taxon>Planctomycetia</taxon>
        <taxon>Gemmatales</taxon>
        <taxon>Gemmataceae</taxon>
        <taxon>Urbifossiella</taxon>
    </lineage>
</organism>
<feature type="transmembrane region" description="Helical" evidence="1">
    <location>
        <begin position="74"/>
        <end position="94"/>
    </location>
</feature>
<keyword evidence="1" id="KW-0472">Membrane</keyword>
<evidence type="ECO:0000256" key="1">
    <source>
        <dbReference type="SAM" id="Phobius"/>
    </source>
</evidence>
<dbReference type="KEGG" id="uli:ETAA1_45470"/>
<keyword evidence="1" id="KW-1133">Transmembrane helix</keyword>
<keyword evidence="3" id="KW-1185">Reference proteome</keyword>
<sequence length="97" mass="10266">MIRFSGPVLVCGLASTGMGVMLLAVAGGIDGLVWLAAAVLVLGLVLLGMWVREKRRPPPPPDTPESVAASVPGIWYPFALLGILAAQAVWFVIWSKR</sequence>
<dbReference type="RefSeq" id="WP_145242401.1">
    <property type="nucleotide sequence ID" value="NZ_CP036273.1"/>
</dbReference>
<keyword evidence="1" id="KW-0812">Transmembrane</keyword>
<proteinExistence type="predicted"/>
<evidence type="ECO:0000313" key="2">
    <source>
        <dbReference type="EMBL" id="QDU22564.1"/>
    </source>
</evidence>
<evidence type="ECO:0000313" key="3">
    <source>
        <dbReference type="Proteomes" id="UP000319576"/>
    </source>
</evidence>
<reference evidence="2 3" key="1">
    <citation type="submission" date="2019-02" db="EMBL/GenBank/DDBJ databases">
        <title>Deep-cultivation of Planctomycetes and their phenomic and genomic characterization uncovers novel biology.</title>
        <authorList>
            <person name="Wiegand S."/>
            <person name="Jogler M."/>
            <person name="Boedeker C."/>
            <person name="Pinto D."/>
            <person name="Vollmers J."/>
            <person name="Rivas-Marin E."/>
            <person name="Kohn T."/>
            <person name="Peeters S.H."/>
            <person name="Heuer A."/>
            <person name="Rast P."/>
            <person name="Oberbeckmann S."/>
            <person name="Bunk B."/>
            <person name="Jeske O."/>
            <person name="Meyerdierks A."/>
            <person name="Storesund J.E."/>
            <person name="Kallscheuer N."/>
            <person name="Luecker S."/>
            <person name="Lage O.M."/>
            <person name="Pohl T."/>
            <person name="Merkel B.J."/>
            <person name="Hornburger P."/>
            <person name="Mueller R.-W."/>
            <person name="Bruemmer F."/>
            <person name="Labrenz M."/>
            <person name="Spormann A.M."/>
            <person name="Op den Camp H."/>
            <person name="Overmann J."/>
            <person name="Amann R."/>
            <person name="Jetten M.S.M."/>
            <person name="Mascher T."/>
            <person name="Medema M.H."/>
            <person name="Devos D.P."/>
            <person name="Kaster A.-K."/>
            <person name="Ovreas L."/>
            <person name="Rohde M."/>
            <person name="Galperin M.Y."/>
            <person name="Jogler C."/>
        </authorList>
    </citation>
    <scope>NUCLEOTIDE SEQUENCE [LARGE SCALE GENOMIC DNA]</scope>
    <source>
        <strain evidence="2 3">ETA_A1</strain>
    </source>
</reference>
<dbReference type="EMBL" id="CP036273">
    <property type="protein sequence ID" value="QDU22564.1"/>
    <property type="molecule type" value="Genomic_DNA"/>
</dbReference>
<dbReference type="Proteomes" id="UP000319576">
    <property type="component" value="Chromosome"/>
</dbReference>
<feature type="transmembrane region" description="Helical" evidence="1">
    <location>
        <begin position="6"/>
        <end position="25"/>
    </location>
</feature>
<feature type="transmembrane region" description="Helical" evidence="1">
    <location>
        <begin position="32"/>
        <end position="51"/>
    </location>
</feature>
<name>A0A517XYH4_9BACT</name>
<protein>
    <submittedName>
        <fullName evidence="2">Uncharacterized protein</fullName>
    </submittedName>
</protein>